<evidence type="ECO:0000256" key="1">
    <source>
        <dbReference type="SAM" id="Phobius"/>
    </source>
</evidence>
<protein>
    <recommendedName>
        <fullName evidence="4">DUF4013 domain-containing protein</fullName>
    </recommendedName>
</protein>
<dbReference type="AlphaFoldDB" id="A0A1B1ADN7"/>
<keyword evidence="1" id="KW-1133">Transmembrane helix</keyword>
<proteinExistence type="predicted"/>
<feature type="transmembrane region" description="Helical" evidence="1">
    <location>
        <begin position="18"/>
        <end position="41"/>
    </location>
</feature>
<reference evidence="2 3" key="1">
    <citation type="submission" date="2015-11" db="EMBL/GenBank/DDBJ databases">
        <title>Whole-Genome Sequence of Candidatus Oderbacter manganicum from the National Park Lower Oder Valley, Germany.</title>
        <authorList>
            <person name="Braun B."/>
            <person name="Liere K."/>
            <person name="Szewzyk U."/>
        </authorList>
    </citation>
    <scope>NUCLEOTIDE SEQUENCE [LARGE SCALE GENOMIC DNA]</scope>
    <source>
        <strain evidence="2 3">OTSz_A_272</strain>
    </source>
</reference>
<dbReference type="InParanoid" id="A0A1B1ADN7"/>
<evidence type="ECO:0000313" key="3">
    <source>
        <dbReference type="Proteomes" id="UP000092498"/>
    </source>
</evidence>
<sequence length="324" mass="36454">MAEPLGAAFFTLKRRDRIVLLPATIVFLVLISLVIGAFVALNWQLLSGFATTFTQSAQGELMSEEQSLQFVGQFFGLFGSIFLFLFPIYILIAAYEAACLRWMIRGEAPGLFGITINKDVWRVWGVYWCWLLVQIVIAMAMSMLMIPVMFMTMGSMMSNPSPENMMHWQLTVQLPLTLLQYAPLIFLGIRFGPAAATSVLRNRFSFFEAWEVTRGRFWQLFGAFAVWTLPFVLLFGVSYAASFLLQYQGDWQHIFQTWPQPNSEEASAIFARTFSVAGMSIMAIGLAVNALLWLIWAVMSYGINARAALAAQEDGKISFIADET</sequence>
<organism evidence="2 3">
    <name type="scientific">Candidatus Viadribacter manganicus</name>
    <dbReference type="NCBI Taxonomy" id="1759059"/>
    <lineage>
        <taxon>Bacteria</taxon>
        <taxon>Pseudomonadati</taxon>
        <taxon>Pseudomonadota</taxon>
        <taxon>Alphaproteobacteria</taxon>
        <taxon>Hyphomonadales</taxon>
        <taxon>Hyphomonadaceae</taxon>
        <taxon>Candidatus Viadribacter</taxon>
    </lineage>
</organism>
<dbReference type="RefSeq" id="WP_066767109.1">
    <property type="nucleotide sequence ID" value="NZ_CP013244.1"/>
</dbReference>
<keyword evidence="1" id="KW-0472">Membrane</keyword>
<gene>
    <name evidence="2" type="ORF">ATE48_01395</name>
</gene>
<feature type="transmembrane region" description="Helical" evidence="1">
    <location>
        <begin position="220"/>
        <end position="241"/>
    </location>
</feature>
<keyword evidence="1" id="KW-0812">Transmembrane</keyword>
<name>A0A1B1ADN7_9PROT</name>
<feature type="transmembrane region" description="Helical" evidence="1">
    <location>
        <begin position="269"/>
        <end position="296"/>
    </location>
</feature>
<accession>A0A1B1ADN7</accession>
<feature type="transmembrane region" description="Helical" evidence="1">
    <location>
        <begin position="70"/>
        <end position="95"/>
    </location>
</feature>
<keyword evidence="3" id="KW-1185">Reference proteome</keyword>
<dbReference type="Proteomes" id="UP000092498">
    <property type="component" value="Chromosome"/>
</dbReference>
<evidence type="ECO:0000313" key="2">
    <source>
        <dbReference type="EMBL" id="ANP44668.1"/>
    </source>
</evidence>
<feature type="transmembrane region" description="Helical" evidence="1">
    <location>
        <begin position="178"/>
        <end position="200"/>
    </location>
</feature>
<dbReference type="STRING" id="1759059.ATE48_01395"/>
<evidence type="ECO:0008006" key="4">
    <source>
        <dbReference type="Google" id="ProtNLM"/>
    </source>
</evidence>
<feature type="transmembrane region" description="Helical" evidence="1">
    <location>
        <begin position="127"/>
        <end position="158"/>
    </location>
</feature>
<dbReference type="KEGG" id="cbot:ATE48_01395"/>
<dbReference type="EMBL" id="CP013244">
    <property type="protein sequence ID" value="ANP44668.1"/>
    <property type="molecule type" value="Genomic_DNA"/>
</dbReference>
<dbReference type="OrthoDB" id="7617808at2"/>